<comment type="similarity">
    <text evidence="1">Belongs to the AHA1 family.</text>
</comment>
<dbReference type="SUPFAM" id="SSF55961">
    <property type="entry name" value="Bet v1-like"/>
    <property type="match status" value="1"/>
</dbReference>
<proteinExistence type="inferred from homology"/>
<dbReference type="Pfam" id="PF08327">
    <property type="entry name" value="AHSA1"/>
    <property type="match status" value="1"/>
</dbReference>
<protein>
    <recommendedName>
        <fullName evidence="2">Activator of Hsp90 ATPase homologue 1/2-like C-terminal domain-containing protein</fullName>
    </recommendedName>
</protein>
<accession>A0A0M2H996</accession>
<feature type="domain" description="Activator of Hsp90 ATPase homologue 1/2-like C-terminal" evidence="2">
    <location>
        <begin position="18"/>
        <end position="156"/>
    </location>
</feature>
<dbReference type="AlphaFoldDB" id="A0A0M2H996"/>
<dbReference type="InterPro" id="IPR023393">
    <property type="entry name" value="START-like_dom_sf"/>
</dbReference>
<sequence length="161" mass="17388">MTTIDPERDLTLDRVIHAPREAVWDAWSTPSLLAKWWVPAPTVARVDRLEVSPGGAFVTSMSADGALFAPHTDSVFLVVEPHRRLVFTNAVDSGWHPAKPEPVAMTAEISLDDHADGTDYRVVVRHGDAAARSRHEALGFFEGWSAVTAALAALAEGGARP</sequence>
<dbReference type="OrthoDB" id="3365660at2"/>
<evidence type="ECO:0000313" key="3">
    <source>
        <dbReference type="EMBL" id="KJL40575.1"/>
    </source>
</evidence>
<keyword evidence="4" id="KW-1185">Reference proteome</keyword>
<dbReference type="InterPro" id="IPR013538">
    <property type="entry name" value="ASHA1/2-like_C"/>
</dbReference>
<evidence type="ECO:0000313" key="4">
    <source>
        <dbReference type="Proteomes" id="UP000034098"/>
    </source>
</evidence>
<comment type="caution">
    <text evidence="3">The sequence shown here is derived from an EMBL/GenBank/DDBJ whole genome shotgun (WGS) entry which is preliminary data.</text>
</comment>
<evidence type="ECO:0000256" key="1">
    <source>
        <dbReference type="ARBA" id="ARBA00006817"/>
    </source>
</evidence>
<evidence type="ECO:0000259" key="2">
    <source>
        <dbReference type="Pfam" id="PF08327"/>
    </source>
</evidence>
<gene>
    <name evidence="3" type="ORF">RS82_03191</name>
</gene>
<dbReference type="RefSeq" id="WP_045301194.1">
    <property type="nucleotide sequence ID" value="NZ_JYJA01000039.1"/>
</dbReference>
<name>A0A0M2H996_MICTR</name>
<dbReference type="Gene3D" id="3.30.530.20">
    <property type="match status" value="1"/>
</dbReference>
<dbReference type="PATRIC" id="fig|69370.6.peg.3250"/>
<organism evidence="3 4">
    <name type="scientific">Microbacterium trichothecenolyticum</name>
    <name type="common">Aureobacterium trichothecenolyticum</name>
    <dbReference type="NCBI Taxonomy" id="69370"/>
    <lineage>
        <taxon>Bacteria</taxon>
        <taxon>Bacillati</taxon>
        <taxon>Actinomycetota</taxon>
        <taxon>Actinomycetes</taxon>
        <taxon>Micrococcales</taxon>
        <taxon>Microbacteriaceae</taxon>
        <taxon>Microbacterium</taxon>
    </lineage>
</organism>
<reference evidence="3 4" key="1">
    <citation type="submission" date="2015-02" db="EMBL/GenBank/DDBJ databases">
        <title>Draft genome sequences of ten Microbacterium spp. with emphasis on heavy metal contaminated environments.</title>
        <authorList>
            <person name="Corretto E."/>
        </authorList>
    </citation>
    <scope>NUCLEOTIDE SEQUENCE [LARGE SCALE GENOMIC DNA]</scope>
    <source>
        <strain evidence="3 4">DSM 8608</strain>
    </source>
</reference>
<dbReference type="EMBL" id="JYJA01000039">
    <property type="protein sequence ID" value="KJL40575.1"/>
    <property type="molecule type" value="Genomic_DNA"/>
</dbReference>
<dbReference type="Proteomes" id="UP000034098">
    <property type="component" value="Unassembled WGS sequence"/>
</dbReference>